<organism evidence="5 6">
    <name type="scientific">Rossellomorea pakistanensis</name>
    <dbReference type="NCBI Taxonomy" id="992288"/>
    <lineage>
        <taxon>Bacteria</taxon>
        <taxon>Bacillati</taxon>
        <taxon>Bacillota</taxon>
        <taxon>Bacilli</taxon>
        <taxon>Bacillales</taxon>
        <taxon>Bacillaceae</taxon>
        <taxon>Rossellomorea</taxon>
    </lineage>
</organism>
<dbReference type="InterPro" id="IPR011051">
    <property type="entry name" value="RmlC_Cupin_sf"/>
</dbReference>
<dbReference type="Pfam" id="PF07883">
    <property type="entry name" value="Cupin_2"/>
    <property type="match status" value="1"/>
</dbReference>
<dbReference type="PROSITE" id="PS50943">
    <property type="entry name" value="HTH_CROC1"/>
    <property type="match status" value="1"/>
</dbReference>
<evidence type="ECO:0000256" key="2">
    <source>
        <dbReference type="ARBA" id="ARBA00023125"/>
    </source>
</evidence>
<keyword evidence="3" id="KW-0804">Transcription</keyword>
<keyword evidence="6" id="KW-1185">Reference proteome</keyword>
<reference evidence="5 6" key="1">
    <citation type="submission" date="2021-01" db="EMBL/GenBank/DDBJ databases">
        <title>Genomic Encyclopedia of Type Strains, Phase IV (KMG-IV): sequencing the most valuable type-strain genomes for metagenomic binning, comparative biology and taxonomic classification.</title>
        <authorList>
            <person name="Goeker M."/>
        </authorList>
    </citation>
    <scope>NUCLEOTIDE SEQUENCE [LARGE SCALE GENOMIC DNA]</scope>
    <source>
        <strain evidence="5 6">DSM 24834</strain>
    </source>
</reference>
<dbReference type="CDD" id="cd00093">
    <property type="entry name" value="HTH_XRE"/>
    <property type="match status" value="1"/>
</dbReference>
<dbReference type="InterPro" id="IPR010982">
    <property type="entry name" value="Lambda_DNA-bd_dom_sf"/>
</dbReference>
<accession>A0ABS2NF19</accession>
<protein>
    <submittedName>
        <fullName evidence="5">Quercetin dioxygenase-like cupin family protein</fullName>
    </submittedName>
</protein>
<evidence type="ECO:0000256" key="1">
    <source>
        <dbReference type="ARBA" id="ARBA00023015"/>
    </source>
</evidence>
<sequence length="159" mass="18119">MAETTGVSKAMIGQIERGESNPTVAVLWKIANGLKISFTSLLKNEDHPVTFVHYKDVQPVLEDNGRYIVYPIFPFEPTKKLESYRVELEPGCSYENEGHQEGVEEYLTILTGTMELELDGQKFTLSEGSSLHFYGHKPHIYKNTHGEKAVCQMVIYYRD</sequence>
<dbReference type="EMBL" id="JAFBDZ010000003">
    <property type="protein sequence ID" value="MBM7586456.1"/>
    <property type="molecule type" value="Genomic_DNA"/>
</dbReference>
<proteinExistence type="predicted"/>
<dbReference type="CDD" id="cd02209">
    <property type="entry name" value="cupin_XRE_C"/>
    <property type="match status" value="1"/>
</dbReference>
<gene>
    <name evidence="5" type="ORF">JOC86_003008</name>
</gene>
<keyword evidence="2" id="KW-0238">DNA-binding</keyword>
<dbReference type="InterPro" id="IPR001387">
    <property type="entry name" value="Cro/C1-type_HTH"/>
</dbReference>
<evidence type="ECO:0000259" key="4">
    <source>
        <dbReference type="PROSITE" id="PS50943"/>
    </source>
</evidence>
<dbReference type="InterPro" id="IPR050807">
    <property type="entry name" value="TransReg_Diox_bact_type"/>
</dbReference>
<dbReference type="Gene3D" id="1.10.260.40">
    <property type="entry name" value="lambda repressor-like DNA-binding domains"/>
    <property type="match status" value="1"/>
</dbReference>
<dbReference type="Proteomes" id="UP001646157">
    <property type="component" value="Unassembled WGS sequence"/>
</dbReference>
<dbReference type="PANTHER" id="PTHR46797">
    <property type="entry name" value="HTH-TYPE TRANSCRIPTIONAL REGULATOR"/>
    <property type="match status" value="1"/>
</dbReference>
<keyword evidence="1" id="KW-0805">Transcription regulation</keyword>
<name>A0ABS2NF19_9BACI</name>
<evidence type="ECO:0000256" key="3">
    <source>
        <dbReference type="ARBA" id="ARBA00023163"/>
    </source>
</evidence>
<evidence type="ECO:0000313" key="5">
    <source>
        <dbReference type="EMBL" id="MBM7586456.1"/>
    </source>
</evidence>
<dbReference type="InterPro" id="IPR014710">
    <property type="entry name" value="RmlC-like_jellyroll"/>
</dbReference>
<dbReference type="PANTHER" id="PTHR46797:SF23">
    <property type="entry name" value="HTH-TYPE TRANSCRIPTIONAL REGULATOR SUTR"/>
    <property type="match status" value="1"/>
</dbReference>
<dbReference type="InterPro" id="IPR013096">
    <property type="entry name" value="Cupin_2"/>
</dbReference>
<dbReference type="SUPFAM" id="SSF51182">
    <property type="entry name" value="RmlC-like cupins"/>
    <property type="match status" value="1"/>
</dbReference>
<feature type="domain" description="HTH cro/C1-type" evidence="4">
    <location>
        <begin position="1"/>
        <end position="41"/>
    </location>
</feature>
<dbReference type="Gene3D" id="2.60.120.10">
    <property type="entry name" value="Jelly Rolls"/>
    <property type="match status" value="1"/>
</dbReference>
<dbReference type="SUPFAM" id="SSF47413">
    <property type="entry name" value="lambda repressor-like DNA-binding domains"/>
    <property type="match status" value="1"/>
</dbReference>
<evidence type="ECO:0000313" key="6">
    <source>
        <dbReference type="Proteomes" id="UP001646157"/>
    </source>
</evidence>
<comment type="caution">
    <text evidence="5">The sequence shown here is derived from an EMBL/GenBank/DDBJ whole genome shotgun (WGS) entry which is preliminary data.</text>
</comment>
<dbReference type="Pfam" id="PF01381">
    <property type="entry name" value="HTH_3"/>
    <property type="match status" value="1"/>
</dbReference>